<dbReference type="Proteomes" id="UP000260721">
    <property type="component" value="Unassembled WGS sequence"/>
</dbReference>
<accession>A0A3E3DZR5</accession>
<dbReference type="InterPro" id="IPR006490">
    <property type="entry name" value="Maj_tail_phi13"/>
</dbReference>
<name>A0A3E3DZR5_9FIRM</name>
<evidence type="ECO:0000313" key="1">
    <source>
        <dbReference type="EMBL" id="RGD74801.1"/>
    </source>
</evidence>
<dbReference type="RefSeq" id="WP_117446745.1">
    <property type="nucleotide sequence ID" value="NZ_JBFBOW010000001.1"/>
</dbReference>
<organism evidence="1 2">
    <name type="scientific">Faecalicoccus pleomorphus</name>
    <dbReference type="NCBI Taxonomy" id="1323"/>
    <lineage>
        <taxon>Bacteria</taxon>
        <taxon>Bacillati</taxon>
        <taxon>Bacillota</taxon>
        <taxon>Erysipelotrichia</taxon>
        <taxon>Erysipelotrichales</taxon>
        <taxon>Erysipelotrichaceae</taxon>
        <taxon>Faecalicoccus</taxon>
    </lineage>
</organism>
<evidence type="ECO:0000313" key="2">
    <source>
        <dbReference type="Proteomes" id="UP000260721"/>
    </source>
</evidence>
<dbReference type="NCBIfam" id="TIGR01603">
    <property type="entry name" value="maj_tail_phi13"/>
    <property type="match status" value="1"/>
</dbReference>
<sequence length="192" mass="21279">MADTNKVRYGFKNVYYSVLTETEGEVTFATPKAWKGAKSLTLDPEGDTQTFYADDMAYFTQSTNNGYSGTLEMAYLPDDVLKDIFGYFETNDGMLAEDANVAPKSVALLCEFNGDQKAVRHVFYKIVFGRPGTEANTQEDTIEPDTQSIDITCVPIADGEHNWIKAKCPSTSAKYATFFETAPKLPVPQEEA</sequence>
<gene>
    <name evidence="1" type="ORF">DXC78_09190</name>
</gene>
<comment type="caution">
    <text evidence="1">The sequence shown here is derived from an EMBL/GenBank/DDBJ whole genome shotgun (WGS) entry which is preliminary data.</text>
</comment>
<dbReference type="EMBL" id="QUSK01000021">
    <property type="protein sequence ID" value="RGD74801.1"/>
    <property type="molecule type" value="Genomic_DNA"/>
</dbReference>
<reference evidence="1 2" key="1">
    <citation type="submission" date="2018-08" db="EMBL/GenBank/DDBJ databases">
        <title>A genome reference for cultivated species of the human gut microbiota.</title>
        <authorList>
            <person name="Zou Y."/>
            <person name="Xue W."/>
            <person name="Luo G."/>
        </authorList>
    </citation>
    <scope>NUCLEOTIDE SEQUENCE [LARGE SCALE GENOMIC DNA]</scope>
    <source>
        <strain evidence="1 2">TF08-11</strain>
    </source>
</reference>
<proteinExistence type="predicted"/>
<dbReference type="AlphaFoldDB" id="A0A3E3DZR5"/>
<protein>
    <submittedName>
        <fullName evidence="1">Phage tail protein</fullName>
    </submittedName>
</protein>